<name>A0A6A6F7A2_9PEZI</name>
<reference evidence="1" key="1">
    <citation type="journal article" date="2020" name="Stud. Mycol.">
        <title>101 Dothideomycetes genomes: a test case for predicting lifestyles and emergence of pathogens.</title>
        <authorList>
            <person name="Haridas S."/>
            <person name="Albert R."/>
            <person name="Binder M."/>
            <person name="Bloem J."/>
            <person name="Labutti K."/>
            <person name="Salamov A."/>
            <person name="Andreopoulos B."/>
            <person name="Baker S."/>
            <person name="Barry K."/>
            <person name="Bills G."/>
            <person name="Bluhm B."/>
            <person name="Cannon C."/>
            <person name="Castanera R."/>
            <person name="Culley D."/>
            <person name="Daum C."/>
            <person name="Ezra D."/>
            <person name="Gonzalez J."/>
            <person name="Henrissat B."/>
            <person name="Kuo A."/>
            <person name="Liang C."/>
            <person name="Lipzen A."/>
            <person name="Lutzoni F."/>
            <person name="Magnuson J."/>
            <person name="Mondo S."/>
            <person name="Nolan M."/>
            <person name="Ohm R."/>
            <person name="Pangilinan J."/>
            <person name="Park H.-J."/>
            <person name="Ramirez L."/>
            <person name="Alfaro M."/>
            <person name="Sun H."/>
            <person name="Tritt A."/>
            <person name="Yoshinaga Y."/>
            <person name="Zwiers L.-H."/>
            <person name="Turgeon B."/>
            <person name="Goodwin S."/>
            <person name="Spatafora J."/>
            <person name="Crous P."/>
            <person name="Grigoriev I."/>
        </authorList>
    </citation>
    <scope>NUCLEOTIDE SEQUENCE</scope>
    <source>
        <strain evidence="1">SCOH1-5</strain>
    </source>
</reference>
<evidence type="ECO:0000313" key="2">
    <source>
        <dbReference type="Proteomes" id="UP000799539"/>
    </source>
</evidence>
<accession>A0A6A6F7A2</accession>
<evidence type="ECO:0000313" key="1">
    <source>
        <dbReference type="EMBL" id="KAF2209099.1"/>
    </source>
</evidence>
<dbReference type="AlphaFoldDB" id="A0A6A6F7A2"/>
<dbReference type="Proteomes" id="UP000799539">
    <property type="component" value="Unassembled WGS sequence"/>
</dbReference>
<proteinExistence type="predicted"/>
<gene>
    <name evidence="1" type="ORF">CERZMDRAFT_100847</name>
</gene>
<sequence length="128" mass="14382">MRSPEVEKTIVTDFWLQQPLNPDIAQHVADIKPNPSQGLLSKHNDDERCRDIPDPAPLLELPFANHADGPNLGAFEEKVSRLQLPSAPSKNEDYRLMAPLGPILTGFIPCLLWCARKYVLDFNQVPQT</sequence>
<protein>
    <submittedName>
        <fullName evidence="1">Uncharacterized protein</fullName>
    </submittedName>
</protein>
<keyword evidence="2" id="KW-1185">Reference proteome</keyword>
<organism evidence="1 2">
    <name type="scientific">Cercospora zeae-maydis SCOH1-5</name>
    <dbReference type="NCBI Taxonomy" id="717836"/>
    <lineage>
        <taxon>Eukaryota</taxon>
        <taxon>Fungi</taxon>
        <taxon>Dikarya</taxon>
        <taxon>Ascomycota</taxon>
        <taxon>Pezizomycotina</taxon>
        <taxon>Dothideomycetes</taxon>
        <taxon>Dothideomycetidae</taxon>
        <taxon>Mycosphaerellales</taxon>
        <taxon>Mycosphaerellaceae</taxon>
        <taxon>Cercospora</taxon>
    </lineage>
</organism>
<dbReference type="EMBL" id="ML992689">
    <property type="protein sequence ID" value="KAF2209099.1"/>
    <property type="molecule type" value="Genomic_DNA"/>
</dbReference>